<dbReference type="EMBL" id="BNCD01000007">
    <property type="protein sequence ID" value="GHH78767.1"/>
    <property type="molecule type" value="Genomic_DNA"/>
</dbReference>
<dbReference type="RefSeq" id="WP_189932072.1">
    <property type="nucleotide sequence ID" value="NZ_BNCD01000007.1"/>
</dbReference>
<gene>
    <name evidence="1" type="ORF">GCM10018793_30110</name>
</gene>
<organism evidence="1 2">
    <name type="scientific">Streptomyces sulfonofaciens</name>
    <dbReference type="NCBI Taxonomy" id="68272"/>
    <lineage>
        <taxon>Bacteria</taxon>
        <taxon>Bacillati</taxon>
        <taxon>Actinomycetota</taxon>
        <taxon>Actinomycetes</taxon>
        <taxon>Kitasatosporales</taxon>
        <taxon>Streptomycetaceae</taxon>
        <taxon>Streptomyces</taxon>
    </lineage>
</organism>
<dbReference type="AlphaFoldDB" id="A0A919G626"/>
<name>A0A919G626_9ACTN</name>
<keyword evidence="2" id="KW-1185">Reference proteome</keyword>
<sequence length="122" mass="13822">MARIAVAGADVVVRLHRWERVAARRARVRVPVSALREVYVEPDWWRALRGGHGSGLCVPDLLCMGTRRLVDGEDFVVVRAGRPVLCLDLRRTARYGRIAVCDPDPDRACRTLRDRLPRDRPA</sequence>
<proteinExistence type="predicted"/>
<reference evidence="1" key="2">
    <citation type="submission" date="2020-09" db="EMBL/GenBank/DDBJ databases">
        <authorList>
            <person name="Sun Q."/>
            <person name="Ohkuma M."/>
        </authorList>
    </citation>
    <scope>NUCLEOTIDE SEQUENCE</scope>
    <source>
        <strain evidence="1">JCM 5069</strain>
    </source>
</reference>
<comment type="caution">
    <text evidence="1">The sequence shown here is derived from an EMBL/GenBank/DDBJ whole genome shotgun (WGS) entry which is preliminary data.</text>
</comment>
<reference evidence="1" key="1">
    <citation type="journal article" date="2014" name="Int. J. Syst. Evol. Microbiol.">
        <title>Complete genome sequence of Corynebacterium casei LMG S-19264T (=DSM 44701T), isolated from a smear-ripened cheese.</title>
        <authorList>
            <consortium name="US DOE Joint Genome Institute (JGI-PGF)"/>
            <person name="Walter F."/>
            <person name="Albersmeier A."/>
            <person name="Kalinowski J."/>
            <person name="Ruckert C."/>
        </authorList>
    </citation>
    <scope>NUCLEOTIDE SEQUENCE</scope>
    <source>
        <strain evidence="1">JCM 5069</strain>
    </source>
</reference>
<protein>
    <submittedName>
        <fullName evidence="1">Uncharacterized protein</fullName>
    </submittedName>
</protein>
<evidence type="ECO:0000313" key="2">
    <source>
        <dbReference type="Proteomes" id="UP000603708"/>
    </source>
</evidence>
<dbReference type="Proteomes" id="UP000603708">
    <property type="component" value="Unassembled WGS sequence"/>
</dbReference>
<accession>A0A919G626</accession>
<evidence type="ECO:0000313" key="1">
    <source>
        <dbReference type="EMBL" id="GHH78767.1"/>
    </source>
</evidence>